<keyword evidence="21" id="KW-1185">Reference proteome</keyword>
<dbReference type="FunFam" id="1.10.8.720:FF:000001">
    <property type="entry name" value="dynein heavy chain 7, axonemal"/>
    <property type="match status" value="1"/>
</dbReference>
<keyword evidence="9" id="KW-0067">ATP-binding</keyword>
<keyword evidence="14" id="KW-0206">Cytoskeleton</keyword>
<dbReference type="Proteomes" id="UP000675900">
    <property type="component" value="Unassembled WGS sequence"/>
</dbReference>
<evidence type="ECO:0000256" key="18">
    <source>
        <dbReference type="SAM" id="Coils"/>
    </source>
</evidence>
<comment type="function">
    <text evidence="16">Force generating protein of respiratory cilia. Produces force towards the minus ends of microtubules. Dynein has ATPase activity; the force-producing power stroke is thought to occur on release of ADP. Involved in sperm motility; implicated in sperm flagellar assembly.</text>
</comment>
<dbReference type="InterPro" id="IPR041228">
    <property type="entry name" value="Dynein_C"/>
</dbReference>
<dbReference type="PANTHER" id="PTHR22878">
    <property type="entry name" value="DYNEIN HEAVY CHAIN 6, AXONEMAL-LIKE-RELATED"/>
    <property type="match status" value="1"/>
</dbReference>
<dbReference type="InterPro" id="IPR042222">
    <property type="entry name" value="Dynein_2_N"/>
</dbReference>
<dbReference type="Pfam" id="PF18198">
    <property type="entry name" value="AAA_lid_11"/>
    <property type="match status" value="1"/>
</dbReference>
<gene>
    <name evidence="20" type="primary">DNAH12</name>
</gene>
<dbReference type="Pfam" id="PF12775">
    <property type="entry name" value="AAA_7"/>
    <property type="match status" value="1"/>
</dbReference>
<dbReference type="FunFam" id="1.20.920.30:FF:000002">
    <property type="entry name" value="Dynein axonemal heavy chain 3"/>
    <property type="match status" value="1"/>
</dbReference>
<evidence type="ECO:0000256" key="2">
    <source>
        <dbReference type="ARBA" id="ARBA00008887"/>
    </source>
</evidence>
<dbReference type="GO" id="GO:0030286">
    <property type="term" value="C:dynein complex"/>
    <property type="evidence" value="ECO:0007669"/>
    <property type="project" value="UniProtKB-KW"/>
</dbReference>
<keyword evidence="6" id="KW-0677">Repeat</keyword>
<dbReference type="Gene3D" id="1.10.287.2620">
    <property type="match status" value="1"/>
</dbReference>
<evidence type="ECO:0000256" key="11">
    <source>
        <dbReference type="ARBA" id="ARBA00023054"/>
    </source>
</evidence>
<evidence type="ECO:0000256" key="14">
    <source>
        <dbReference type="ARBA" id="ARBA00023212"/>
    </source>
</evidence>
<keyword evidence="13" id="KW-0505">Motor protein</keyword>
<dbReference type="InterPro" id="IPR043160">
    <property type="entry name" value="Dynein_C_barrel"/>
</dbReference>
<dbReference type="FunFam" id="1.20.140.100:FF:000004">
    <property type="entry name" value="Dynein axonemal heavy chain 6"/>
    <property type="match status" value="1"/>
</dbReference>
<dbReference type="InterPro" id="IPR043157">
    <property type="entry name" value="Dynein_AAA1S"/>
</dbReference>
<comment type="subcellular location">
    <subcellularLocation>
        <location evidence="1">Cytoplasm</location>
        <location evidence="1">Cytoskeleton</location>
        <location evidence="1">Cilium axoneme</location>
    </subcellularLocation>
</comment>
<dbReference type="Pfam" id="PF17852">
    <property type="entry name" value="Dynein_AAA_lid"/>
    <property type="match status" value="1"/>
</dbReference>
<dbReference type="Gene3D" id="1.10.8.710">
    <property type="match status" value="1"/>
</dbReference>
<evidence type="ECO:0000313" key="21">
    <source>
        <dbReference type="Proteomes" id="UP000675900"/>
    </source>
</evidence>
<dbReference type="Pfam" id="PF17857">
    <property type="entry name" value="AAA_lid_1"/>
    <property type="match status" value="1"/>
</dbReference>
<dbReference type="GO" id="GO:0003341">
    <property type="term" value="P:cilium movement"/>
    <property type="evidence" value="ECO:0007669"/>
    <property type="project" value="UniProtKB-ARBA"/>
</dbReference>
<evidence type="ECO:0000313" key="20">
    <source>
        <dbReference type="Ensembl" id="ENSPTIP00000023478.1"/>
    </source>
</evidence>
<dbReference type="GO" id="GO:0005524">
    <property type="term" value="F:ATP binding"/>
    <property type="evidence" value="ECO:0007669"/>
    <property type="project" value="UniProtKB-KW"/>
</dbReference>
<dbReference type="FunFam" id="1.20.1270.280:FF:000001">
    <property type="entry name" value="dynein heavy chain 7, axonemal"/>
    <property type="match status" value="1"/>
</dbReference>
<dbReference type="FunFam" id="3.40.50.300:FF:000362">
    <property type="entry name" value="Dynein, axonemal, heavy chain 6"/>
    <property type="match status" value="1"/>
</dbReference>
<dbReference type="Pfam" id="PF12774">
    <property type="entry name" value="AAA_6"/>
    <property type="match status" value="1"/>
</dbReference>
<dbReference type="Pfam" id="PF03028">
    <property type="entry name" value="Dynein_heavy"/>
    <property type="match status" value="1"/>
</dbReference>
<keyword evidence="15" id="KW-0966">Cell projection</keyword>
<feature type="domain" description="AAA+ ATPase" evidence="19">
    <location>
        <begin position="1865"/>
        <end position="2013"/>
    </location>
</feature>
<dbReference type="FunFam" id="3.40.50.300:FF:000044">
    <property type="entry name" value="Dynein heavy chain 5, axonemal"/>
    <property type="match status" value="1"/>
</dbReference>
<dbReference type="InterPro" id="IPR041466">
    <property type="entry name" value="Dynein_AAA5_ext"/>
</dbReference>
<reference evidence="20" key="1">
    <citation type="submission" date="2025-08" db="UniProtKB">
        <authorList>
            <consortium name="Ensembl"/>
        </authorList>
    </citation>
    <scope>IDENTIFICATION</scope>
</reference>
<dbReference type="InterPro" id="IPR027417">
    <property type="entry name" value="P-loop_NTPase"/>
</dbReference>
<dbReference type="GO" id="GO:0045505">
    <property type="term" value="F:dynein intermediate chain binding"/>
    <property type="evidence" value="ECO:0007669"/>
    <property type="project" value="InterPro"/>
</dbReference>
<dbReference type="Gene3D" id="1.20.1270.280">
    <property type="match status" value="1"/>
</dbReference>
<dbReference type="Gene3D" id="3.40.50.300">
    <property type="entry name" value="P-loop containing nucleotide triphosphate hydrolases"/>
    <property type="match status" value="4"/>
</dbReference>
<dbReference type="GeneTree" id="ENSGT00940000154280"/>
<comment type="subunit">
    <text evidence="3">Consists of at least two heavy chains and a number of intermediate and light chains.</text>
</comment>
<accession>A0A8C9KZK1</accession>
<dbReference type="CDD" id="cd00009">
    <property type="entry name" value="AAA"/>
    <property type="match status" value="1"/>
</dbReference>
<dbReference type="Gene3D" id="1.10.472.130">
    <property type="match status" value="1"/>
</dbReference>
<keyword evidence="5" id="KW-0493">Microtubule</keyword>
<dbReference type="GO" id="GO:0051959">
    <property type="term" value="F:dynein light intermediate chain binding"/>
    <property type="evidence" value="ECO:0007669"/>
    <property type="project" value="InterPro"/>
</dbReference>
<dbReference type="Gene3D" id="1.20.140.100">
    <property type="entry name" value="Dynein heavy chain, N-terminal domain 2"/>
    <property type="match status" value="1"/>
</dbReference>
<dbReference type="InterPro" id="IPR004273">
    <property type="entry name" value="Dynein_heavy_D6_P-loop"/>
</dbReference>
<dbReference type="Pfam" id="PF08393">
    <property type="entry name" value="DHC_N2"/>
    <property type="match status" value="1"/>
</dbReference>
<proteinExistence type="inferred from homology"/>
<keyword evidence="11 18" id="KW-0175">Coiled coil</keyword>
<keyword evidence="8" id="KW-0833">Ubl conjugation pathway</keyword>
<keyword evidence="12" id="KW-0969">Cilium</keyword>
<dbReference type="Gene3D" id="1.10.8.720">
    <property type="entry name" value="Region D6 of dynein motor"/>
    <property type="match status" value="1"/>
</dbReference>
<keyword evidence="10" id="KW-0243">Dynein</keyword>
<organism evidence="20 21">
    <name type="scientific">Panthera tigris altaica</name>
    <name type="common">Siberian tiger</name>
    <dbReference type="NCBI Taxonomy" id="74533"/>
    <lineage>
        <taxon>Eukaryota</taxon>
        <taxon>Metazoa</taxon>
        <taxon>Chordata</taxon>
        <taxon>Craniata</taxon>
        <taxon>Vertebrata</taxon>
        <taxon>Euteleostomi</taxon>
        <taxon>Mammalia</taxon>
        <taxon>Eutheria</taxon>
        <taxon>Laurasiatheria</taxon>
        <taxon>Carnivora</taxon>
        <taxon>Feliformia</taxon>
        <taxon>Felidae</taxon>
        <taxon>Pantherinae</taxon>
        <taxon>Panthera</taxon>
    </lineage>
</organism>
<dbReference type="InterPro" id="IPR024317">
    <property type="entry name" value="Dynein_heavy_chain_D4_dom"/>
</dbReference>
<sequence>MSDGNKAVIAAEKEALNLKLPPIVRPPENIGVDTPAQSKLLNYRRYKEQQKTINQLVIDGAKRSLDRTLGKRTLPTPEPDYPLTMTSEIKKKGFNYIYMKQRVESSPMVPIQQEWLDHMLMLIPESLKEGKEREKLVESLINEVSSDFEKSMKRYLVRSVLVKPPVKCLEDEGGPLPESPVGLDYSKPWHSSYVQTRSQILANLHIVHPTMKILLDLGYTTFSNTILLDLTGIRAKGPIDCESLKNDLSIQARKAEEKIMNTWYPKVINLFTKKEALEGIRPEKWDAFYNCVSTLMSNQLKDFLKRTVEGFVKLFDQEDQCGLPIFKMELTFDEDKMEFYPTFQDLEDVVLGLVERITEALQNVQTVPSWLSGTSPAVNLDTELPEHVSQWAVTTLKAAVHHNLEGARKHYETYVEKYNWLLDGSAVELIETFQAEDHTFDEYTEFIGRFLSLASEIMLLPQWVHFPMVRLDCEDLKTGLTNKAKAFANILLNDIASKHRKENESICSDFEAIKEHALKVPETTEEMMDLISYVEKARTIGIQELILRIKESKRRMSYFLDVFLFPPEDLALNSTVLMWPWKINPIFDENDELIENAKHEKENELIAKREKLILEIEKESRRMEEFTEFAELDRMQQYVTDVRQLQKRIQESEEAVQFINKEEELFKWELTKYPELDKLKVNIEPYHKFFNFVLKWQRTEKRWMDGGFLDLNGENMEADVDEFSREVFKTLKFFQMKHKKELQEKRKAAKKRSLGEDKLEEEPKENPTIIMCSTVMEARHWKQISEIVGYDLTPDSGTTLRKILKLNLTPYLEKFEVISAGASKEFSLEKAMHTMIGTWDDIAFHITPYRDTGVSILSSVDEIQTLLDDQIIKTQTMRGSPFIKPFEKEIKAWEDRLIRIQETIDEWLKVQAQWLYLEPIFCSEDIMQQMPEEGRQFQTVDRHWRDIMKFCKKDPKVLAATSLTGLLEKLQNCNELLEKIMKGLNTYLEKKRLFFPRFFFLSNDEMLEILSETKDPLRVQPHLKKCFEGIAKLEFLPNLDIKAMYSSEGERVELIALISTSAARGAVEKWLIQVEDLMLRSIHDVIAAARLAYPESARRDWVLEWPGQVVLCVSQMFWTSETQEVISGGTEALKKYYQELQNQLNDIVALVRGKLSKQTRTTLGALVTIDVHARDVVMDMIDVGVSHDTDFQWLAQLRYYWEYDNARVRIINCNVKYAYEYLGNSPRLVITPLTDRCYRTLIGAFYLNLGGAPEGPAGTGKTETTKDLAKALAVQCVVFNCSDGLDYLAMGKFFKGLASSGAWACFDEFNRIELEVLSVVAQQILCIQRAIQQKLDVFIFEGTELKLNPNCFVAITMNPGYAGRSELPDNLKVLFRTVAMMIPNYALIAEISLYSYGFLNAKPLSVKIVMTYRLCSEQLSSQFHYDYGMRAVKAVLVAAGNLKLKFPNENEDILLLRSIKDVNEPKFLSHDVPLFNGITSDLFPGIKLPEADYHEFLECAHEACKVHNLQPVKFFLEKMIQTYEMMIVRHGFMLVGEPFAAKTKVLHMLADTLTLMNERGYGEEEKVIYRTVNPKSITMGQLFGQFDPVSHEWTDGIVANTFREFALSETPDRKWVVFDGPIDTLWIESMNTVLDDNKKLCLMSGEIIQMSPQMSLIFEAMDLSQASPATVSRCGMIYLEPSQLGWEPIVSSWLNSLKGPLQEPDHQALLRGLFDWLIKPSLKLRKKKLTKALKFPIVFHIFKFKLKQFFNQQASFVFSLIWSVGGSCDTEGRIVFDNFLRLIIMGRDVNNPVPDSVGKWECHFDEKGLVYDYMYELKNRGRWVHWNELIKSAYLGEKHVKIQDIIVPTMDTIRYTFLMDLSITYAKPLLFVGPTGTGKSVYVKDKLMNHLEKDQYFPFYINFSARTSANQVQNIIMARLDKRRKGVFGPPMGKKCVIFIDDMNMPALEKYGAQPPIELLRQFFDCGNWYDLKDTSKITLVDIELMAAMGPPGGGRNPVTPRFIRHFNICSINTFSDETMVRIFSSIVAFYLRTHEFPPEYFLIGNQLVSGTMEVYKQSMENLLPTPTKSHYTFNLRDFSRVIRGCLLIEKDAVESKHTMTRLFVHEVLRVFYDRLVNNEDRYWLFNLIKAVIKDHFKESFDGVFSHLRRDNAPISEGDLRNLMFGDYMNPDLEGDDRLYVEIPNIHHFSDIVEQCLDEYNQTHKTRMNLVIFRYVLEHLSRICRILKQSGGNALLVGLGGSGRQSLTRLATSMAKMQIFQPEISKSYGMNEWREDLKFCLTVYLPVFQPFSNKSKILEKRLRYLNDHFTYNLYCNICRSLFEKDKLLFSFLLCANLLLAKKEIEYQELMFLLTGGVSLKSTEKNPDPTWLSDKSWEEICRASEFPAFKELREHFCKHITEWREIYDSKEPHNAKFPAPMDERLNELQKIIILRCLRPDKITPAITNYVTDKLGKKFVEPPPFDLTKSYLDSNCTIPLIFVLSPGADPMASLLKFANDKAMSGNKFHAISLGQGQGPVATKMIKAAVEEGTWVCLQNCHLAVSWMPVLEKICEDFTPEVCNPSFRLWLTSYPSPKFPVTILQNGVKMTNEPPTGLRLNLLQSYLTDPVSDSQFFSGCQGKELAWEKLLFGVCFFHALVQERKKFGPLGWNIPYGFNESDLRISIQQLQLFINEYNTIPFEAISYLTGECNYGGRVTDDWDRRLLLTMLADFYNPQIIENPHYKFSPSGNYFAPPKGSYDEYIEFIKKLPFTQHPEIFGLHENVDISKDLHQTKVLFESLLLTQGGSKQTRSSGSTDQILLEITEDILNKLPNDFNIETALLKYPVSYEESMNTVLVQEMERFNNLIRTIRNTLQNLEKAIKGLVVMDSALEALSGSLLVGKVPEIWAARSYPSLKPLGSYITDFLARLNFLQDWYTSGKPCVFWLSGFFFTQAFLTGAMQNYARKYTIPIDLLGYEFEVIPSDTSETAPEDGVYIHGLYLDGARWSRTSGLLAEQHPKLLFDLMPIIWIKPTKKTEIVKSNAYTCPLYKTSERKGTLSTTGHSTNFVIAMLLKTDQPTQHWIKRGVALLCQLDD</sequence>
<evidence type="ECO:0000256" key="9">
    <source>
        <dbReference type="ARBA" id="ARBA00022840"/>
    </source>
</evidence>
<dbReference type="InterPro" id="IPR013602">
    <property type="entry name" value="Dynein_heavy_linker"/>
</dbReference>
<dbReference type="FunFam" id="3.40.50.300:FF:005585">
    <property type="entry name" value="Predicted protein"/>
    <property type="match status" value="1"/>
</dbReference>
<name>A0A8C9KZK1_PANTA</name>
<dbReference type="FunFam" id="1.20.58.1120:FF:000005">
    <property type="entry name" value="Dynein, axonemal, heavy chain 12"/>
    <property type="match status" value="1"/>
</dbReference>
<dbReference type="GO" id="GO:0008569">
    <property type="term" value="F:minus-end-directed microtubule motor activity"/>
    <property type="evidence" value="ECO:0007669"/>
    <property type="project" value="InterPro"/>
</dbReference>
<dbReference type="InterPro" id="IPR042219">
    <property type="entry name" value="AAA_lid_11_sf"/>
</dbReference>
<dbReference type="Gene3D" id="3.20.180.20">
    <property type="entry name" value="Dynein heavy chain, N-terminal domain 2"/>
    <property type="match status" value="1"/>
</dbReference>
<evidence type="ECO:0000256" key="17">
    <source>
        <dbReference type="ARBA" id="ARBA00069442"/>
    </source>
</evidence>
<dbReference type="Gene3D" id="1.20.58.1120">
    <property type="match status" value="1"/>
</dbReference>
<evidence type="ECO:0000259" key="19">
    <source>
        <dbReference type="SMART" id="SM00382"/>
    </source>
</evidence>
<dbReference type="SUPFAM" id="SSF52540">
    <property type="entry name" value="P-loop containing nucleoside triphosphate hydrolases"/>
    <property type="match status" value="3"/>
</dbReference>
<evidence type="ECO:0000256" key="12">
    <source>
        <dbReference type="ARBA" id="ARBA00023069"/>
    </source>
</evidence>
<dbReference type="FunFam" id="1.10.287.2620:FF:000002">
    <property type="entry name" value="Dynein heavy chain 2, axonemal"/>
    <property type="match status" value="1"/>
</dbReference>
<dbReference type="FunFam" id="3.20.180.20:FF:000003">
    <property type="entry name" value="Dynein heavy chain 12, axonemal"/>
    <property type="match status" value="1"/>
</dbReference>
<dbReference type="Gene3D" id="3.10.490.20">
    <property type="match status" value="1"/>
</dbReference>
<dbReference type="Pfam" id="PF12780">
    <property type="entry name" value="AAA_8"/>
    <property type="match status" value="1"/>
</dbReference>
<dbReference type="FunFam" id="1.10.8.710:FF:000004">
    <property type="entry name" value="Dynein axonemal heavy chain 6"/>
    <property type="match status" value="1"/>
</dbReference>
<dbReference type="Pfam" id="PF18199">
    <property type="entry name" value="Dynein_C"/>
    <property type="match status" value="1"/>
</dbReference>
<dbReference type="GO" id="GO:0005930">
    <property type="term" value="C:axoneme"/>
    <property type="evidence" value="ECO:0007669"/>
    <property type="project" value="UniProtKB-SubCell"/>
</dbReference>
<dbReference type="InterPro" id="IPR026983">
    <property type="entry name" value="DHC"/>
</dbReference>
<evidence type="ECO:0000256" key="5">
    <source>
        <dbReference type="ARBA" id="ARBA00022701"/>
    </source>
</evidence>
<reference evidence="20" key="2">
    <citation type="submission" date="2025-09" db="UniProtKB">
        <authorList>
            <consortium name="Ensembl"/>
        </authorList>
    </citation>
    <scope>IDENTIFICATION</scope>
</reference>
<evidence type="ECO:0000256" key="7">
    <source>
        <dbReference type="ARBA" id="ARBA00022741"/>
    </source>
</evidence>
<dbReference type="InterPro" id="IPR042228">
    <property type="entry name" value="Dynein_linker_3"/>
</dbReference>
<evidence type="ECO:0000256" key="13">
    <source>
        <dbReference type="ARBA" id="ARBA00023175"/>
    </source>
</evidence>
<dbReference type="InterPro" id="IPR003593">
    <property type="entry name" value="AAA+_ATPase"/>
</dbReference>
<comment type="similarity">
    <text evidence="2">Belongs to the dynein heavy chain family.</text>
</comment>
<protein>
    <recommendedName>
        <fullName evidence="17">Dynein axonemal heavy chain 12</fullName>
    </recommendedName>
</protein>
<feature type="domain" description="AAA+ ATPase" evidence="19">
    <location>
        <begin position="1247"/>
        <end position="1386"/>
    </location>
</feature>
<dbReference type="FunFam" id="3.40.50.300:FF:001112">
    <property type="entry name" value="Dynein heavy chain 12, axonemal"/>
    <property type="match status" value="1"/>
</dbReference>
<dbReference type="SMART" id="SM00382">
    <property type="entry name" value="AAA"/>
    <property type="match status" value="2"/>
</dbReference>
<dbReference type="Ensembl" id="ENSPTIT00000027934.1">
    <property type="protein sequence ID" value="ENSPTIP00000023478.1"/>
    <property type="gene ID" value="ENSPTIG00000019846.1"/>
</dbReference>
<evidence type="ECO:0000256" key="15">
    <source>
        <dbReference type="ARBA" id="ARBA00023273"/>
    </source>
</evidence>
<evidence type="ECO:0000256" key="8">
    <source>
        <dbReference type="ARBA" id="ARBA00022786"/>
    </source>
</evidence>
<keyword evidence="7" id="KW-0547">Nucleotide-binding</keyword>
<evidence type="ECO:0000256" key="4">
    <source>
        <dbReference type="ARBA" id="ARBA00022490"/>
    </source>
</evidence>
<dbReference type="InterPro" id="IPR041589">
    <property type="entry name" value="DNAH3_AAA_lid_1"/>
</dbReference>
<evidence type="ECO:0000256" key="1">
    <source>
        <dbReference type="ARBA" id="ARBA00004430"/>
    </source>
</evidence>
<keyword evidence="4" id="KW-0963">Cytoplasm</keyword>
<feature type="coiled-coil region" evidence="18">
    <location>
        <begin position="602"/>
        <end position="662"/>
    </location>
</feature>
<dbReference type="PANTHER" id="PTHR22878:SF70">
    <property type="entry name" value="DYNEIN HEAVY CHAIN 2, AXONEMAL"/>
    <property type="match status" value="1"/>
</dbReference>
<evidence type="ECO:0000256" key="16">
    <source>
        <dbReference type="ARBA" id="ARBA00057074"/>
    </source>
</evidence>
<evidence type="ECO:0000256" key="3">
    <source>
        <dbReference type="ARBA" id="ARBA00011655"/>
    </source>
</evidence>
<evidence type="ECO:0000256" key="10">
    <source>
        <dbReference type="ARBA" id="ARBA00023017"/>
    </source>
</evidence>
<dbReference type="FunFam" id="3.10.490.20:FF:000001">
    <property type="entry name" value="dynein heavy chain 7, axonemal"/>
    <property type="match status" value="1"/>
</dbReference>
<dbReference type="Gene3D" id="1.20.920.30">
    <property type="match status" value="1"/>
</dbReference>
<dbReference type="InterPro" id="IPR035699">
    <property type="entry name" value="AAA_6"/>
</dbReference>
<dbReference type="InterPro" id="IPR041658">
    <property type="entry name" value="AAA_lid_11"/>
</dbReference>
<dbReference type="GO" id="GO:0005874">
    <property type="term" value="C:microtubule"/>
    <property type="evidence" value="ECO:0007669"/>
    <property type="project" value="UniProtKB-KW"/>
</dbReference>
<evidence type="ECO:0000256" key="6">
    <source>
        <dbReference type="ARBA" id="ARBA00022737"/>
    </source>
</evidence>